<dbReference type="Pfam" id="PF07690">
    <property type="entry name" value="MFS_1"/>
    <property type="match status" value="1"/>
</dbReference>
<protein>
    <submittedName>
        <fullName evidence="9">Putative sialin-like isoform X1</fullName>
    </submittedName>
</protein>
<comment type="subcellular location">
    <subcellularLocation>
        <location evidence="1">Membrane</location>
        <topology evidence="1">Multi-pass membrane protein</topology>
    </subcellularLocation>
</comment>
<evidence type="ECO:0000313" key="9">
    <source>
        <dbReference type="EMBL" id="PIK44606.1"/>
    </source>
</evidence>
<evidence type="ECO:0000256" key="2">
    <source>
        <dbReference type="ARBA" id="ARBA00022448"/>
    </source>
</evidence>
<dbReference type="FunFam" id="1.20.1250.20:FF:000003">
    <property type="entry name" value="Solute carrier family 17 member 3"/>
    <property type="match status" value="1"/>
</dbReference>
<dbReference type="STRING" id="307972.A0A2G8K9C3"/>
<dbReference type="InterPro" id="IPR011701">
    <property type="entry name" value="MFS"/>
</dbReference>
<keyword evidence="10" id="KW-1185">Reference proteome</keyword>
<evidence type="ECO:0000256" key="3">
    <source>
        <dbReference type="ARBA" id="ARBA00022692"/>
    </source>
</evidence>
<dbReference type="AlphaFoldDB" id="A0A2G8K9C3"/>
<gene>
    <name evidence="9" type="ORF">BSL78_18527</name>
</gene>
<evidence type="ECO:0000256" key="6">
    <source>
        <dbReference type="ARBA" id="ARBA00023136"/>
    </source>
</evidence>
<evidence type="ECO:0000256" key="5">
    <source>
        <dbReference type="ARBA" id="ARBA00022989"/>
    </source>
</evidence>
<keyword evidence="6 7" id="KW-0472">Membrane</keyword>
<feature type="transmembrane region" description="Helical" evidence="7">
    <location>
        <begin position="141"/>
        <end position="161"/>
    </location>
</feature>
<proteinExistence type="predicted"/>
<name>A0A2G8K9C3_STIJA</name>
<dbReference type="InterPro" id="IPR050382">
    <property type="entry name" value="MFS_Na/Anion_cotransporter"/>
</dbReference>
<dbReference type="GO" id="GO:0006820">
    <property type="term" value="P:monoatomic anion transport"/>
    <property type="evidence" value="ECO:0007669"/>
    <property type="project" value="TreeGrafter"/>
</dbReference>
<feature type="transmembrane region" description="Helical" evidence="7">
    <location>
        <begin position="299"/>
        <end position="321"/>
    </location>
</feature>
<dbReference type="PROSITE" id="PS50850">
    <property type="entry name" value="MFS"/>
    <property type="match status" value="1"/>
</dbReference>
<feature type="transmembrane region" description="Helical" evidence="7">
    <location>
        <begin position="243"/>
        <end position="263"/>
    </location>
</feature>
<evidence type="ECO:0000313" key="10">
    <source>
        <dbReference type="Proteomes" id="UP000230750"/>
    </source>
</evidence>
<dbReference type="OrthoDB" id="2985014at2759"/>
<sequence>MIHRAGELDNLIGHWNPVSDPKFLLLRLSVYSNSWKLHQCLLQCKVDARLSVFFSAILNFLTPLAANHGYIFLIGTRVLLGLVQGVYFPAVFHLLGLWLPPRERTSSYSFVAAGTSVGSTVFLFISGVLASSNIMQGWPSVFYFSGIAGTVWCLLWFPLAYNSPSSHPWISESEKEYIMESLKWNKRAKQHHKVPWSSLLLSIPVWSALICQVCSEFGFFVFLAETPTYFSKYHGFNLSQSGFLSGLPWILQPLMGVGVSLIAENIIRAKLARVVVVRKGLSLTVLLFIVTANSNCNTLVAITCFVTAITFGGLYTPGFYVNRLDIAPNSAGVLAGMVNVLTTLGGIAGPLLVALIVGDEDNSSPGTRSLPRPHLSPMKVRQLYWPAMMQRIADEELHDSFK</sequence>
<keyword evidence="3 7" id="KW-0812">Transmembrane</keyword>
<feature type="transmembrane region" description="Helical" evidence="7">
    <location>
        <begin position="199"/>
        <end position="223"/>
    </location>
</feature>
<feature type="transmembrane region" description="Helical" evidence="7">
    <location>
        <begin position="333"/>
        <end position="357"/>
    </location>
</feature>
<reference evidence="9 10" key="1">
    <citation type="journal article" date="2017" name="PLoS Biol.">
        <title>The sea cucumber genome provides insights into morphological evolution and visceral regeneration.</title>
        <authorList>
            <person name="Zhang X."/>
            <person name="Sun L."/>
            <person name="Yuan J."/>
            <person name="Sun Y."/>
            <person name="Gao Y."/>
            <person name="Zhang L."/>
            <person name="Li S."/>
            <person name="Dai H."/>
            <person name="Hamel J.F."/>
            <person name="Liu C."/>
            <person name="Yu Y."/>
            <person name="Liu S."/>
            <person name="Lin W."/>
            <person name="Guo K."/>
            <person name="Jin S."/>
            <person name="Xu P."/>
            <person name="Storey K.B."/>
            <person name="Huan P."/>
            <person name="Zhang T."/>
            <person name="Zhou Y."/>
            <person name="Zhang J."/>
            <person name="Lin C."/>
            <person name="Li X."/>
            <person name="Xing L."/>
            <person name="Huo D."/>
            <person name="Sun M."/>
            <person name="Wang L."/>
            <person name="Mercier A."/>
            <person name="Li F."/>
            <person name="Yang H."/>
            <person name="Xiang J."/>
        </authorList>
    </citation>
    <scope>NUCLEOTIDE SEQUENCE [LARGE SCALE GENOMIC DNA]</scope>
    <source>
        <strain evidence="9">Shaxun</strain>
        <tissue evidence="9">Muscle</tissue>
    </source>
</reference>
<evidence type="ECO:0000256" key="7">
    <source>
        <dbReference type="SAM" id="Phobius"/>
    </source>
</evidence>
<organism evidence="9 10">
    <name type="scientific">Stichopus japonicus</name>
    <name type="common">Sea cucumber</name>
    <dbReference type="NCBI Taxonomy" id="307972"/>
    <lineage>
        <taxon>Eukaryota</taxon>
        <taxon>Metazoa</taxon>
        <taxon>Echinodermata</taxon>
        <taxon>Eleutherozoa</taxon>
        <taxon>Echinozoa</taxon>
        <taxon>Holothuroidea</taxon>
        <taxon>Aspidochirotacea</taxon>
        <taxon>Aspidochirotida</taxon>
        <taxon>Stichopodidae</taxon>
        <taxon>Apostichopus</taxon>
    </lineage>
</organism>
<evidence type="ECO:0000259" key="8">
    <source>
        <dbReference type="PROSITE" id="PS50850"/>
    </source>
</evidence>
<dbReference type="GO" id="GO:0015293">
    <property type="term" value="F:symporter activity"/>
    <property type="evidence" value="ECO:0007669"/>
    <property type="project" value="UniProtKB-KW"/>
</dbReference>
<dbReference type="Gene3D" id="1.20.1250.20">
    <property type="entry name" value="MFS general substrate transporter like domains"/>
    <property type="match status" value="1"/>
</dbReference>
<dbReference type="InterPro" id="IPR020846">
    <property type="entry name" value="MFS_dom"/>
</dbReference>
<accession>A0A2G8K9C3</accession>
<feature type="transmembrane region" description="Helical" evidence="7">
    <location>
        <begin position="110"/>
        <end position="129"/>
    </location>
</feature>
<dbReference type="Proteomes" id="UP000230750">
    <property type="component" value="Unassembled WGS sequence"/>
</dbReference>
<dbReference type="SUPFAM" id="SSF103473">
    <property type="entry name" value="MFS general substrate transporter"/>
    <property type="match status" value="1"/>
</dbReference>
<feature type="domain" description="Major facilitator superfamily (MFS) profile" evidence="8">
    <location>
        <begin position="1"/>
        <end position="402"/>
    </location>
</feature>
<dbReference type="EMBL" id="MRZV01000766">
    <property type="protein sequence ID" value="PIK44606.1"/>
    <property type="molecule type" value="Genomic_DNA"/>
</dbReference>
<evidence type="ECO:0000256" key="4">
    <source>
        <dbReference type="ARBA" id="ARBA00022847"/>
    </source>
</evidence>
<dbReference type="PANTHER" id="PTHR11662">
    <property type="entry name" value="SOLUTE CARRIER FAMILY 17"/>
    <property type="match status" value="1"/>
</dbReference>
<dbReference type="InterPro" id="IPR036259">
    <property type="entry name" value="MFS_trans_sf"/>
</dbReference>
<keyword evidence="2" id="KW-0813">Transport</keyword>
<feature type="transmembrane region" description="Helical" evidence="7">
    <location>
        <begin position="275"/>
        <end position="293"/>
    </location>
</feature>
<comment type="caution">
    <text evidence="9">The sequence shown here is derived from an EMBL/GenBank/DDBJ whole genome shotgun (WGS) entry which is preliminary data.</text>
</comment>
<feature type="transmembrane region" description="Helical" evidence="7">
    <location>
        <begin position="78"/>
        <end position="98"/>
    </location>
</feature>
<keyword evidence="4" id="KW-0769">Symport</keyword>
<feature type="transmembrane region" description="Helical" evidence="7">
    <location>
        <begin position="52"/>
        <end position="72"/>
    </location>
</feature>
<keyword evidence="5 7" id="KW-1133">Transmembrane helix</keyword>
<evidence type="ECO:0000256" key="1">
    <source>
        <dbReference type="ARBA" id="ARBA00004141"/>
    </source>
</evidence>
<dbReference type="PANTHER" id="PTHR11662:SF454">
    <property type="entry name" value="SIALIN-LIKE"/>
    <property type="match status" value="1"/>
</dbReference>
<dbReference type="GO" id="GO:0016324">
    <property type="term" value="C:apical plasma membrane"/>
    <property type="evidence" value="ECO:0007669"/>
    <property type="project" value="TreeGrafter"/>
</dbReference>